<dbReference type="InterPro" id="IPR033227">
    <property type="entry name" value="CAPS"/>
</dbReference>
<name>A0ABD2Q649_9PLAT</name>
<comment type="caution">
    <text evidence="2">The sequence shown here is derived from an EMBL/GenBank/DDBJ whole genome shotgun (WGS) entry which is preliminary data.</text>
</comment>
<dbReference type="AlphaFoldDB" id="A0ABD2Q649"/>
<feature type="domain" description="MUN" evidence="1">
    <location>
        <begin position="248"/>
        <end position="340"/>
    </location>
</feature>
<proteinExistence type="predicted"/>
<dbReference type="Pfam" id="PF06292">
    <property type="entry name" value="MUN"/>
    <property type="match status" value="2"/>
</dbReference>
<dbReference type="InterPro" id="IPR010439">
    <property type="entry name" value="MUN_dom"/>
</dbReference>
<sequence>MNPSAKSSDERDYSYLLFILLQVGFVSLGKRRVSSVKCLSQHSKNVHRSPDARDPNQVLLESAHLAATLLSSAADRYCCSTVRDLVSRLKQLKEFITELRWPHTQVASELNERVSYMCALILREGAKLTLVELELGMRQCQKNCNLVLSVECCTMINTVIELRSQLYPLCQKSADLPQKEESSQSAVAANPPQLNNSRRRSSSLFALGKRGSAVELQELKSTDDMRNGEYSDKTETDRTKICHLAKVNNSRQMHRETAEFIDEVQRKMVQIITDNLLEVLGQILTRLTRYDEDRLLSSILTLAKPTDEDGKSYVSFVNVNLSQLAAYVCDEIYVLTILEKWYTLQMRMIYEWLIYRKNIALHQYQLKCISTIVKKLFTDFELQGVPNHVLDTITYQTICSRLQVEETTRSVKQETSTSSGLGSTGHRRNIFGNFTEEVSHLTKGTFFN</sequence>
<protein>
    <submittedName>
        <fullName evidence="2">Ca -dependent secretion activator</fullName>
    </submittedName>
</protein>
<keyword evidence="3" id="KW-1185">Reference proteome</keyword>
<gene>
    <name evidence="2" type="primary">CADPS2_1</name>
    <name evidence="2" type="ORF">Ciccas_006359</name>
</gene>
<accession>A0ABD2Q649</accession>
<evidence type="ECO:0000313" key="3">
    <source>
        <dbReference type="Proteomes" id="UP001626550"/>
    </source>
</evidence>
<feature type="domain" description="MUN" evidence="1">
    <location>
        <begin position="65"/>
        <end position="173"/>
    </location>
</feature>
<dbReference type="PANTHER" id="PTHR12166:SF8">
    <property type="entry name" value="CALCIUM-DEPENDENT SECRETION ACTIVATOR"/>
    <property type="match status" value="1"/>
</dbReference>
<evidence type="ECO:0000259" key="1">
    <source>
        <dbReference type="Pfam" id="PF06292"/>
    </source>
</evidence>
<organism evidence="2 3">
    <name type="scientific">Cichlidogyrus casuarinus</name>
    <dbReference type="NCBI Taxonomy" id="1844966"/>
    <lineage>
        <taxon>Eukaryota</taxon>
        <taxon>Metazoa</taxon>
        <taxon>Spiralia</taxon>
        <taxon>Lophotrochozoa</taxon>
        <taxon>Platyhelminthes</taxon>
        <taxon>Monogenea</taxon>
        <taxon>Monopisthocotylea</taxon>
        <taxon>Dactylogyridea</taxon>
        <taxon>Ancyrocephalidae</taxon>
        <taxon>Cichlidogyrus</taxon>
    </lineage>
</organism>
<reference evidence="2 3" key="1">
    <citation type="submission" date="2024-11" db="EMBL/GenBank/DDBJ databases">
        <title>Adaptive evolution of stress response genes in parasites aligns with host niche diversity.</title>
        <authorList>
            <person name="Hahn C."/>
            <person name="Resl P."/>
        </authorList>
    </citation>
    <scope>NUCLEOTIDE SEQUENCE [LARGE SCALE GENOMIC DNA]</scope>
    <source>
        <strain evidence="2">EGGRZ-B1_66</strain>
        <tissue evidence="2">Body</tissue>
    </source>
</reference>
<evidence type="ECO:0000313" key="2">
    <source>
        <dbReference type="EMBL" id="KAL3315010.1"/>
    </source>
</evidence>
<dbReference type="Proteomes" id="UP001626550">
    <property type="component" value="Unassembled WGS sequence"/>
</dbReference>
<dbReference type="PANTHER" id="PTHR12166">
    <property type="entry name" value="CALCIUM-DEPENDENT SECRETION ACTIVATOR"/>
    <property type="match status" value="1"/>
</dbReference>
<dbReference type="EMBL" id="JBJKFK010000849">
    <property type="protein sequence ID" value="KAL3315010.1"/>
    <property type="molecule type" value="Genomic_DNA"/>
</dbReference>